<comment type="subcellular location">
    <subcellularLocation>
        <location evidence="1">Cell membrane</location>
        <topology evidence="1">Multi-pass membrane protein</topology>
    </subcellularLocation>
</comment>
<keyword evidence="11" id="KW-1185">Reference proteome</keyword>
<name>F5XNT1_MICPN</name>
<dbReference type="PANTHER" id="PTHR46494">
    <property type="entry name" value="CORA FAMILY METAL ION TRANSPORTER (EUROFUNG)"/>
    <property type="match status" value="1"/>
</dbReference>
<evidence type="ECO:0000313" key="10">
    <source>
        <dbReference type="EMBL" id="BAK34195.1"/>
    </source>
</evidence>
<feature type="transmembrane region" description="Helical" evidence="9">
    <location>
        <begin position="303"/>
        <end position="323"/>
    </location>
</feature>
<dbReference type="STRING" id="1032480.MLP_11810"/>
<dbReference type="eggNOG" id="COG0598">
    <property type="taxonomic scope" value="Bacteria"/>
</dbReference>
<feature type="coiled-coil region" evidence="8">
    <location>
        <begin position="156"/>
        <end position="183"/>
    </location>
</feature>
<dbReference type="GO" id="GO:0050897">
    <property type="term" value="F:cobalt ion binding"/>
    <property type="evidence" value="ECO:0007669"/>
    <property type="project" value="TreeGrafter"/>
</dbReference>
<dbReference type="GO" id="GO:0000287">
    <property type="term" value="F:magnesium ion binding"/>
    <property type="evidence" value="ECO:0007669"/>
    <property type="project" value="TreeGrafter"/>
</dbReference>
<evidence type="ECO:0000256" key="7">
    <source>
        <dbReference type="ARBA" id="ARBA00023136"/>
    </source>
</evidence>
<comment type="similarity">
    <text evidence="2">Belongs to the CorA metal ion transporter (MIT) (TC 1.A.35) family.</text>
</comment>
<evidence type="ECO:0000313" key="11">
    <source>
        <dbReference type="Proteomes" id="UP000007947"/>
    </source>
</evidence>
<keyword evidence="4" id="KW-1003">Cell membrane</keyword>
<evidence type="ECO:0000256" key="1">
    <source>
        <dbReference type="ARBA" id="ARBA00004651"/>
    </source>
</evidence>
<dbReference type="CDD" id="cd12822">
    <property type="entry name" value="TmCorA-like"/>
    <property type="match status" value="1"/>
</dbReference>
<dbReference type="GO" id="GO:0005886">
    <property type="term" value="C:plasma membrane"/>
    <property type="evidence" value="ECO:0007669"/>
    <property type="project" value="UniProtKB-SubCell"/>
</dbReference>
<keyword evidence="6 9" id="KW-1133">Transmembrane helix</keyword>
<evidence type="ECO:0000256" key="8">
    <source>
        <dbReference type="SAM" id="Coils"/>
    </source>
</evidence>
<evidence type="ECO:0000256" key="5">
    <source>
        <dbReference type="ARBA" id="ARBA00022692"/>
    </source>
</evidence>
<protein>
    <submittedName>
        <fullName evidence="10">Putative magnesium and cobalt transporter</fullName>
    </submittedName>
</protein>
<dbReference type="InterPro" id="IPR045863">
    <property type="entry name" value="CorA_TM1_TM2"/>
</dbReference>
<dbReference type="InterPro" id="IPR045861">
    <property type="entry name" value="CorA_cytoplasmic_dom"/>
</dbReference>
<evidence type="ECO:0000256" key="6">
    <source>
        <dbReference type="ARBA" id="ARBA00022989"/>
    </source>
</evidence>
<dbReference type="HOGENOM" id="CLU_841484_0_0_11"/>
<dbReference type="InterPro" id="IPR002523">
    <property type="entry name" value="MgTranspt_CorA/ZnTranspt_ZntB"/>
</dbReference>
<reference evidence="10 11" key="1">
    <citation type="submission" date="2011-05" db="EMBL/GenBank/DDBJ databases">
        <title>Whole genome sequence of Microlunatus phosphovorus NM-1.</title>
        <authorList>
            <person name="Hosoyama A."/>
            <person name="Sasaki K."/>
            <person name="Harada T."/>
            <person name="Igarashi R."/>
            <person name="Kawakoshi A."/>
            <person name="Sasagawa M."/>
            <person name="Fukada J."/>
            <person name="Nakamura S."/>
            <person name="Katano Y."/>
            <person name="Hanada S."/>
            <person name="Kamagata Y."/>
            <person name="Nakamura N."/>
            <person name="Yamazaki S."/>
            <person name="Fujita N."/>
        </authorList>
    </citation>
    <scope>NUCLEOTIDE SEQUENCE [LARGE SCALE GENOMIC DNA]</scope>
    <source>
        <strain evidence="11">ATCC 700054 / DSM 10555 / JCM 9379 / NBRC 101784 / NCIMB 13414 / VKM Ac-1990 / NM-1</strain>
    </source>
</reference>
<organism evidence="10 11">
    <name type="scientific">Microlunatus phosphovorus (strain ATCC 700054 / DSM 10555 / JCM 9379 / NBRC 101784 / NCIMB 13414 / VKM Ac-1990 / NM-1)</name>
    <dbReference type="NCBI Taxonomy" id="1032480"/>
    <lineage>
        <taxon>Bacteria</taxon>
        <taxon>Bacillati</taxon>
        <taxon>Actinomycetota</taxon>
        <taxon>Actinomycetes</taxon>
        <taxon>Propionibacteriales</taxon>
        <taxon>Propionibacteriaceae</taxon>
        <taxon>Microlunatus</taxon>
    </lineage>
</organism>
<evidence type="ECO:0000256" key="4">
    <source>
        <dbReference type="ARBA" id="ARBA00022475"/>
    </source>
</evidence>
<keyword evidence="8" id="KW-0175">Coiled coil</keyword>
<dbReference type="Gene3D" id="3.30.460.20">
    <property type="entry name" value="CorA soluble domain-like"/>
    <property type="match status" value="1"/>
</dbReference>
<keyword evidence="5 9" id="KW-0812">Transmembrane</keyword>
<keyword evidence="7 9" id="KW-0472">Membrane</keyword>
<keyword evidence="3" id="KW-0813">Transport</keyword>
<dbReference type="AlphaFoldDB" id="F5XNT1"/>
<dbReference type="RefSeq" id="WP_013862078.1">
    <property type="nucleotide sequence ID" value="NC_015635.1"/>
</dbReference>
<feature type="transmembrane region" description="Helical" evidence="9">
    <location>
        <begin position="274"/>
        <end position="297"/>
    </location>
</feature>
<gene>
    <name evidence="10" type="ordered locus">MLP_11810</name>
</gene>
<dbReference type="PANTHER" id="PTHR46494:SF1">
    <property type="entry name" value="CORA FAMILY METAL ION TRANSPORTER (EUROFUNG)"/>
    <property type="match status" value="1"/>
</dbReference>
<dbReference type="EMBL" id="AP012204">
    <property type="protein sequence ID" value="BAK34195.1"/>
    <property type="molecule type" value="Genomic_DNA"/>
</dbReference>
<dbReference type="Pfam" id="PF01544">
    <property type="entry name" value="CorA"/>
    <property type="match status" value="1"/>
</dbReference>
<dbReference type="Proteomes" id="UP000007947">
    <property type="component" value="Chromosome"/>
</dbReference>
<evidence type="ECO:0000256" key="9">
    <source>
        <dbReference type="SAM" id="Phobius"/>
    </source>
</evidence>
<dbReference type="GO" id="GO:0015087">
    <property type="term" value="F:cobalt ion transmembrane transporter activity"/>
    <property type="evidence" value="ECO:0007669"/>
    <property type="project" value="TreeGrafter"/>
</dbReference>
<dbReference type="Gene3D" id="1.20.58.340">
    <property type="entry name" value="Magnesium transport protein CorA, transmembrane region"/>
    <property type="match status" value="2"/>
</dbReference>
<sequence>MSEIELWWFDSEGVNRCTVAELPALHRRADGFCWVDIPSWSDAAEQLLSEEFGFHPMAVRACRERNHVPRIHVYSDHLFVVVHAPEIGERGHVHYLELDQFIGQRFLVSVHGPLNPAVDPAAARREVDSVIERVESGRLRPASPFALAYAIVSTMVRNEAAQIAELAEQVGRLEQRVMAAVNTAPEDFLNELFTARHELLTIRTMASQGGEIFQRAVELVEFAPPEELRFLHDLRSQYERVERISHSQLEFLMGVTEFYRARTDTKMTIAAERLAVIAAVTLPVTAISSVMGMNVIVNDSTHWTWLILLLAVMGTMCGILLHWTKRLGWW</sequence>
<dbReference type="KEGG" id="mph:MLP_11810"/>
<accession>F5XNT1</accession>
<proteinExistence type="inferred from homology"/>
<evidence type="ECO:0000256" key="3">
    <source>
        <dbReference type="ARBA" id="ARBA00022448"/>
    </source>
</evidence>
<dbReference type="SUPFAM" id="SSF143865">
    <property type="entry name" value="CorA soluble domain-like"/>
    <property type="match status" value="1"/>
</dbReference>
<evidence type="ECO:0000256" key="2">
    <source>
        <dbReference type="ARBA" id="ARBA00009765"/>
    </source>
</evidence>
<dbReference type="SUPFAM" id="SSF144083">
    <property type="entry name" value="Magnesium transport protein CorA, transmembrane region"/>
    <property type="match status" value="1"/>
</dbReference>
<dbReference type="GO" id="GO:0015095">
    <property type="term" value="F:magnesium ion transmembrane transporter activity"/>
    <property type="evidence" value="ECO:0007669"/>
    <property type="project" value="TreeGrafter"/>
</dbReference>